<evidence type="ECO:0000256" key="2">
    <source>
        <dbReference type="PIRSR" id="PIRSR000137-1"/>
    </source>
</evidence>
<evidence type="ECO:0000259" key="5">
    <source>
        <dbReference type="PROSITE" id="PS00624"/>
    </source>
</evidence>
<keyword evidence="3" id="KW-0285">Flavoprotein</keyword>
<dbReference type="SUPFAM" id="SSF51905">
    <property type="entry name" value="FAD/NAD(P)-binding domain"/>
    <property type="match status" value="1"/>
</dbReference>
<dbReference type="PROSITE" id="PS00624">
    <property type="entry name" value="GMC_OXRED_2"/>
    <property type="match status" value="1"/>
</dbReference>
<dbReference type="Pfam" id="PF05199">
    <property type="entry name" value="GMC_oxred_C"/>
    <property type="match status" value="1"/>
</dbReference>
<organism evidence="6 7">
    <name type="scientific">Stachybotrys chartarum (strain CBS 109288 / IBT 7711)</name>
    <name type="common">Toxic black mold</name>
    <name type="synonym">Stilbospora chartarum</name>
    <dbReference type="NCBI Taxonomy" id="1280523"/>
    <lineage>
        <taxon>Eukaryota</taxon>
        <taxon>Fungi</taxon>
        <taxon>Dikarya</taxon>
        <taxon>Ascomycota</taxon>
        <taxon>Pezizomycotina</taxon>
        <taxon>Sordariomycetes</taxon>
        <taxon>Hypocreomycetidae</taxon>
        <taxon>Hypocreales</taxon>
        <taxon>Stachybotryaceae</taxon>
        <taxon>Stachybotrys</taxon>
    </lineage>
</organism>
<evidence type="ECO:0000256" key="1">
    <source>
        <dbReference type="ARBA" id="ARBA00010790"/>
    </source>
</evidence>
<dbReference type="PANTHER" id="PTHR11552">
    <property type="entry name" value="GLUCOSE-METHANOL-CHOLINE GMC OXIDOREDUCTASE"/>
    <property type="match status" value="1"/>
</dbReference>
<keyword evidence="7" id="KW-1185">Reference proteome</keyword>
<feature type="chain" id="PRO_5001771117" description="Glucose-methanol-choline oxidoreductase N-terminal domain-containing protein" evidence="4">
    <location>
        <begin position="22"/>
        <end position="661"/>
    </location>
</feature>
<dbReference type="SUPFAM" id="SSF54373">
    <property type="entry name" value="FAD-linked reductases, C-terminal domain"/>
    <property type="match status" value="1"/>
</dbReference>
<dbReference type="PANTHER" id="PTHR11552:SF115">
    <property type="entry name" value="DEHYDROGENASE XPTC-RELATED"/>
    <property type="match status" value="1"/>
</dbReference>
<feature type="active site" description="Proton donor" evidence="2">
    <location>
        <position position="594"/>
    </location>
</feature>
<evidence type="ECO:0000256" key="3">
    <source>
        <dbReference type="PIRSR" id="PIRSR000137-2"/>
    </source>
</evidence>
<dbReference type="InterPro" id="IPR012132">
    <property type="entry name" value="GMC_OxRdtase"/>
</dbReference>
<evidence type="ECO:0000256" key="4">
    <source>
        <dbReference type="SAM" id="SignalP"/>
    </source>
</evidence>
<dbReference type="GO" id="GO:0044550">
    <property type="term" value="P:secondary metabolite biosynthetic process"/>
    <property type="evidence" value="ECO:0007669"/>
    <property type="project" value="TreeGrafter"/>
</dbReference>
<dbReference type="Proteomes" id="UP000028045">
    <property type="component" value="Unassembled WGS sequence"/>
</dbReference>
<dbReference type="PIRSF" id="PIRSF000137">
    <property type="entry name" value="Alcohol_oxidase"/>
    <property type="match status" value="1"/>
</dbReference>
<dbReference type="Gene3D" id="3.30.560.10">
    <property type="entry name" value="Glucose Oxidase, domain 3"/>
    <property type="match status" value="1"/>
</dbReference>
<proteinExistence type="inferred from homology"/>
<sequence>MWSSLYAVLGASGWLVQVVAGLPAHARQATVLKRQDEVLDEYDFIVVGAGTAGLTVADRLSENGEFTVLVIEYGYLDTSHSIEAVVTPDRTSGPPDVYPAATRMYNLTSVAQPGLGGARRPLAAGSVVGGSSAVNGMFFMRGSAEDYDAWVWAAGEEHEEEFAAEWGWDNLLPYFKKSVTFEPPSDEMVEAYNITYDVEAAYGGTTPIYSSYRPFQWPSTIAMWNAFKKIPGFRFPVEGASGDASGVYWAPNSRDPATERRSFARTGHYENEDGPASRSNFHLLPGHRVTQIILSAPPDPEADDAWTADGVRYAPRDGEVGETPLEFRARREIVVSAGSAHTPQVLQRSGIGPRHILEAAGAEVKVELPGVGENFQDHMNFAISYTFGRSYAPNSTTLFLDREYAAEALELWETNKTGPHTTFVNSVAFLPLNFFSNRTEEFVESLLAQDAAEYLPENTDPTVVAGYVQQKQTLARQFRSDASTLLEVPFSGGSSFSIVLCKCVSRGTIHISPNDDGIEPTGRGDVEPIVDYRSFSNPLDVDLVVELLRGTRQFMSSDAMVEAFEPVEISPGADLPEEELREWIASRISPSTGHPIGTASLAPRELGGVVGPGLTVYGVNKLSVADNSIMPLIPSTHTSSTAYAIGEKAADLVLRRAQGSL</sequence>
<feature type="active site" description="Proton acceptor" evidence="2">
    <location>
        <position position="637"/>
    </location>
</feature>
<evidence type="ECO:0000313" key="6">
    <source>
        <dbReference type="EMBL" id="KEY68282.1"/>
    </source>
</evidence>
<dbReference type="Pfam" id="PF00732">
    <property type="entry name" value="GMC_oxred_N"/>
    <property type="match status" value="1"/>
</dbReference>
<keyword evidence="3" id="KW-0274">FAD</keyword>
<dbReference type="GO" id="GO:0050660">
    <property type="term" value="F:flavin adenine dinucleotide binding"/>
    <property type="evidence" value="ECO:0007669"/>
    <property type="project" value="InterPro"/>
</dbReference>
<feature type="domain" description="Glucose-methanol-choline oxidoreductase N-terminal" evidence="5">
    <location>
        <begin position="338"/>
        <end position="352"/>
    </location>
</feature>
<dbReference type="InterPro" id="IPR007867">
    <property type="entry name" value="GMC_OxRtase_C"/>
</dbReference>
<name>A0A084ASK3_STACB</name>
<reference evidence="6 7" key="1">
    <citation type="journal article" date="2014" name="BMC Genomics">
        <title>Comparative genome sequencing reveals chemotype-specific gene clusters in the toxigenic black mold Stachybotrys.</title>
        <authorList>
            <person name="Semeiks J."/>
            <person name="Borek D."/>
            <person name="Otwinowski Z."/>
            <person name="Grishin N.V."/>
        </authorList>
    </citation>
    <scope>NUCLEOTIDE SEQUENCE [LARGE SCALE GENOMIC DNA]</scope>
    <source>
        <strain evidence="7">CBS 109288 / IBT 7711</strain>
    </source>
</reference>
<dbReference type="GO" id="GO:0016614">
    <property type="term" value="F:oxidoreductase activity, acting on CH-OH group of donors"/>
    <property type="evidence" value="ECO:0007669"/>
    <property type="project" value="InterPro"/>
</dbReference>
<feature type="binding site" evidence="3">
    <location>
        <position position="127"/>
    </location>
    <ligand>
        <name>FAD</name>
        <dbReference type="ChEBI" id="CHEBI:57692"/>
    </ligand>
</feature>
<dbReference type="InterPro" id="IPR000172">
    <property type="entry name" value="GMC_OxRdtase_N"/>
</dbReference>
<dbReference type="EMBL" id="KL648584">
    <property type="protein sequence ID" value="KEY68282.1"/>
    <property type="molecule type" value="Genomic_DNA"/>
</dbReference>
<feature type="binding site" evidence="3">
    <location>
        <position position="289"/>
    </location>
    <ligand>
        <name>FAD</name>
        <dbReference type="ChEBI" id="CHEBI:57692"/>
    </ligand>
</feature>
<keyword evidence="4" id="KW-0732">Signal</keyword>
<feature type="signal peptide" evidence="4">
    <location>
        <begin position="1"/>
        <end position="21"/>
    </location>
</feature>
<comment type="cofactor">
    <cofactor evidence="3">
        <name>FAD</name>
        <dbReference type="ChEBI" id="CHEBI:57692"/>
    </cofactor>
</comment>
<evidence type="ECO:0000313" key="7">
    <source>
        <dbReference type="Proteomes" id="UP000028045"/>
    </source>
</evidence>
<accession>A0A084ASK3</accession>
<gene>
    <name evidence="6" type="ORF">S7711_07034</name>
</gene>
<dbReference type="Gene3D" id="3.50.50.60">
    <property type="entry name" value="FAD/NAD(P)-binding domain"/>
    <property type="match status" value="1"/>
</dbReference>
<dbReference type="AlphaFoldDB" id="A0A084ASK3"/>
<protein>
    <recommendedName>
        <fullName evidence="5">Glucose-methanol-choline oxidoreductase N-terminal domain-containing protein</fullName>
    </recommendedName>
</protein>
<dbReference type="InterPro" id="IPR036188">
    <property type="entry name" value="FAD/NAD-bd_sf"/>
</dbReference>
<dbReference type="OrthoDB" id="269227at2759"/>
<dbReference type="HOGENOM" id="CLU_002865_6_1_1"/>
<comment type="similarity">
    <text evidence="1">Belongs to the GMC oxidoreductase family.</text>
</comment>